<evidence type="ECO:0000256" key="1">
    <source>
        <dbReference type="SAM" id="MobiDB-lite"/>
    </source>
</evidence>
<feature type="region of interest" description="Disordered" evidence="1">
    <location>
        <begin position="52"/>
        <end position="304"/>
    </location>
</feature>
<dbReference type="AlphaFoldDB" id="A0A9P6YFZ8"/>
<feature type="compositionally biased region" description="Low complexity" evidence="1">
    <location>
        <begin position="183"/>
        <end position="268"/>
    </location>
</feature>
<dbReference type="Proteomes" id="UP000717996">
    <property type="component" value="Unassembled WGS sequence"/>
</dbReference>
<feature type="compositionally biased region" description="Basic and acidic residues" evidence="1">
    <location>
        <begin position="72"/>
        <end position="84"/>
    </location>
</feature>
<feature type="region of interest" description="Disordered" evidence="1">
    <location>
        <begin position="1"/>
        <end position="37"/>
    </location>
</feature>
<feature type="compositionally biased region" description="Low complexity" evidence="1">
    <location>
        <begin position="26"/>
        <end position="37"/>
    </location>
</feature>
<reference evidence="2" key="1">
    <citation type="journal article" date="2020" name="Microb. Genom.">
        <title>Genetic diversity of clinical and environmental Mucorales isolates obtained from an investigation of mucormycosis cases among solid organ transplant recipients.</title>
        <authorList>
            <person name="Nguyen M.H."/>
            <person name="Kaul D."/>
            <person name="Muto C."/>
            <person name="Cheng S.J."/>
            <person name="Richter R.A."/>
            <person name="Bruno V.M."/>
            <person name="Liu G."/>
            <person name="Beyhan S."/>
            <person name="Sundermann A.J."/>
            <person name="Mounaud S."/>
            <person name="Pasculle A.W."/>
            <person name="Nierman W.C."/>
            <person name="Driscoll E."/>
            <person name="Cumbie R."/>
            <person name="Clancy C.J."/>
            <person name="Dupont C.L."/>
        </authorList>
    </citation>
    <scope>NUCLEOTIDE SEQUENCE</scope>
    <source>
        <strain evidence="2">GL16</strain>
    </source>
</reference>
<dbReference type="OrthoDB" id="2273669at2759"/>
<name>A0A9P6YFZ8_RHIOR</name>
<organism evidence="2 3">
    <name type="scientific">Rhizopus oryzae</name>
    <name type="common">Mucormycosis agent</name>
    <name type="synonym">Rhizopus arrhizus var. delemar</name>
    <dbReference type="NCBI Taxonomy" id="64495"/>
    <lineage>
        <taxon>Eukaryota</taxon>
        <taxon>Fungi</taxon>
        <taxon>Fungi incertae sedis</taxon>
        <taxon>Mucoromycota</taxon>
        <taxon>Mucoromycotina</taxon>
        <taxon>Mucoromycetes</taxon>
        <taxon>Mucorales</taxon>
        <taxon>Mucorineae</taxon>
        <taxon>Rhizopodaceae</taxon>
        <taxon>Rhizopus</taxon>
    </lineage>
</organism>
<comment type="caution">
    <text evidence="2">The sequence shown here is derived from an EMBL/GenBank/DDBJ whole genome shotgun (WGS) entry which is preliminary data.</text>
</comment>
<dbReference type="OMA" id="SSTPFWE"/>
<evidence type="ECO:0000313" key="3">
    <source>
        <dbReference type="Proteomes" id="UP000717996"/>
    </source>
</evidence>
<evidence type="ECO:0000313" key="2">
    <source>
        <dbReference type="EMBL" id="KAG1547547.1"/>
    </source>
</evidence>
<dbReference type="EMBL" id="JAANIT010000456">
    <property type="protein sequence ID" value="KAG1547547.1"/>
    <property type="molecule type" value="Genomic_DNA"/>
</dbReference>
<gene>
    <name evidence="2" type="ORF">G6F51_004194</name>
</gene>
<sequence>MSFQSYSDYSDESDDEYAPLQISGWGTQQTQEGTTEVTVSMEGWSSLVDPTVKMKAGGIGSGQLHRKGKNFKPVDEQLILDRRLGKPLPKGGLNGEAKKKKKKKGKGGAPPQSKMPPPPPKPSKTMPPTFNRNRPPIKPGASAWSSNALVETPFWEKPNGSAASKWADPVPTAAPASAPPVTQPSSWSQKQQQQQQQQQQRSQPPQQQQWAQPPQQPQQQQWAQPQPQQQWTQPQPQQQQWSHPQPQQQQPQSMWAQPQQQQPYQQAPGWPHQPLLGTNASKYATPSAQTQSFAHPPQPAISQKPDIPKLTFKIELAPGVTANLPVYANDNPVDVVNEFEKKHHLVMSDAAKAKFAERVAMLLSQTAFSN</sequence>
<proteinExistence type="predicted"/>
<protein>
    <submittedName>
        <fullName evidence="2">Uncharacterized protein</fullName>
    </submittedName>
</protein>
<feature type="compositionally biased region" description="Pro residues" evidence="1">
    <location>
        <begin position="113"/>
        <end position="122"/>
    </location>
</feature>
<accession>A0A9P6YFZ8</accession>
<feature type="compositionally biased region" description="Polar residues" evidence="1">
    <location>
        <begin position="276"/>
        <end position="293"/>
    </location>
</feature>